<evidence type="ECO:0000256" key="5">
    <source>
        <dbReference type="ARBA" id="ARBA00023163"/>
    </source>
</evidence>
<sequence length="67" mass="7920">MVKAIKGMIVECDEAVKQIVLNLNNSYHFMIEDLDDTHVFIDGSWLDRLKYEVDKLLDENTYKLEEK</sequence>
<dbReference type="InterPro" id="IPR035935">
    <property type="entry name" value="TFB5-like_sf"/>
</dbReference>
<keyword evidence="5 8" id="KW-0804">Transcription</keyword>
<comment type="subcellular location">
    <subcellularLocation>
        <location evidence="1 8">Nucleus</location>
    </subcellularLocation>
</comment>
<evidence type="ECO:0000256" key="8">
    <source>
        <dbReference type="RuleBase" id="RU368032"/>
    </source>
</evidence>
<evidence type="ECO:0000256" key="7">
    <source>
        <dbReference type="ARBA" id="ARBA00023242"/>
    </source>
</evidence>
<keyword evidence="3 8" id="KW-0227">DNA damage</keyword>
<protein>
    <recommendedName>
        <fullName evidence="8">General transcription and DNA repair factor IIH subunit TFB5</fullName>
    </recommendedName>
</protein>
<reference evidence="9 10" key="1">
    <citation type="submission" date="2023-04" db="EMBL/GenBank/DDBJ databases">
        <title>Genome of Basidiobolus ranarum AG-B5.</title>
        <authorList>
            <person name="Stajich J.E."/>
            <person name="Carter-House D."/>
            <person name="Gryganskyi A."/>
        </authorList>
    </citation>
    <scope>NUCLEOTIDE SEQUENCE [LARGE SCALE GENOMIC DNA]</scope>
    <source>
        <strain evidence="9 10">AG-B5</strain>
    </source>
</reference>
<comment type="similarity">
    <text evidence="2 8">Belongs to the TFB5 family.</text>
</comment>
<keyword evidence="6 8" id="KW-0234">DNA repair</keyword>
<dbReference type="Proteomes" id="UP001479436">
    <property type="component" value="Unassembled WGS sequence"/>
</dbReference>
<keyword evidence="4 8" id="KW-0805">Transcription regulation</keyword>
<dbReference type="Gene3D" id="3.30.70.1220">
    <property type="entry name" value="TFB5-like"/>
    <property type="match status" value="1"/>
</dbReference>
<dbReference type="SUPFAM" id="SSF142897">
    <property type="entry name" value="TFB5-like"/>
    <property type="match status" value="1"/>
</dbReference>
<dbReference type="EMBL" id="JASJQH010000230">
    <property type="protein sequence ID" value="KAK9765746.1"/>
    <property type="molecule type" value="Genomic_DNA"/>
</dbReference>
<evidence type="ECO:0000256" key="1">
    <source>
        <dbReference type="ARBA" id="ARBA00004123"/>
    </source>
</evidence>
<keyword evidence="7 8" id="KW-0539">Nucleus</keyword>
<comment type="function">
    <text evidence="8">In NER, TFIIH acts by opening DNA around the lesion to allow the excision of the damaged oligonucleotide and its replacement by a new DNA fragment. In transcription, TFIIH has an essential role in transcription initiation. When the pre-initiation complex (PIC) has been established, TFIIH is required for promoter opening and promoter escape.</text>
</comment>
<comment type="caution">
    <text evidence="9">The sequence shown here is derived from an EMBL/GenBank/DDBJ whole genome shotgun (WGS) entry which is preliminary data.</text>
</comment>
<accession>A0ABR2WW94</accession>
<dbReference type="PANTHER" id="PTHR28580">
    <property type="entry name" value="GENERAL TRANSCRIPTION FACTOR IIH SUBUNIT 5"/>
    <property type="match status" value="1"/>
</dbReference>
<proteinExistence type="inferred from homology"/>
<name>A0ABR2WW94_9FUNG</name>
<evidence type="ECO:0000313" key="9">
    <source>
        <dbReference type="EMBL" id="KAK9765746.1"/>
    </source>
</evidence>
<evidence type="ECO:0000256" key="2">
    <source>
        <dbReference type="ARBA" id="ARBA00007470"/>
    </source>
</evidence>
<keyword evidence="10" id="KW-1185">Reference proteome</keyword>
<evidence type="ECO:0000256" key="4">
    <source>
        <dbReference type="ARBA" id="ARBA00023015"/>
    </source>
</evidence>
<evidence type="ECO:0000256" key="3">
    <source>
        <dbReference type="ARBA" id="ARBA00022763"/>
    </source>
</evidence>
<evidence type="ECO:0000313" key="10">
    <source>
        <dbReference type="Proteomes" id="UP001479436"/>
    </source>
</evidence>
<evidence type="ECO:0000256" key="6">
    <source>
        <dbReference type="ARBA" id="ARBA00023204"/>
    </source>
</evidence>
<organism evidence="9 10">
    <name type="scientific">Basidiobolus ranarum</name>
    <dbReference type="NCBI Taxonomy" id="34480"/>
    <lineage>
        <taxon>Eukaryota</taxon>
        <taxon>Fungi</taxon>
        <taxon>Fungi incertae sedis</taxon>
        <taxon>Zoopagomycota</taxon>
        <taxon>Entomophthoromycotina</taxon>
        <taxon>Basidiobolomycetes</taxon>
        <taxon>Basidiobolales</taxon>
        <taxon>Basidiobolaceae</taxon>
        <taxon>Basidiobolus</taxon>
    </lineage>
</organism>
<dbReference type="Pfam" id="PF06331">
    <property type="entry name" value="Tfb5"/>
    <property type="match status" value="1"/>
</dbReference>
<comment type="subunit">
    <text evidence="8">Component of the 7-subunit TFIIH core complex.</text>
</comment>
<gene>
    <name evidence="9" type="ORF">K7432_005683</name>
</gene>
<dbReference type="SMART" id="SM01395">
    <property type="entry name" value="Tbf5"/>
    <property type="match status" value="1"/>
</dbReference>
<dbReference type="InterPro" id="IPR009400">
    <property type="entry name" value="TFIIH_TTDA/Tfb5"/>
</dbReference>
<dbReference type="PANTHER" id="PTHR28580:SF1">
    <property type="entry name" value="GENERAL TRANSCRIPTION FACTOR IIH SUBUNIT 5"/>
    <property type="match status" value="1"/>
</dbReference>